<dbReference type="RefSeq" id="WP_409356789.1">
    <property type="nucleotide sequence ID" value="NZ_JBJXVJ010000002.1"/>
</dbReference>
<evidence type="ECO:0000313" key="1">
    <source>
        <dbReference type="EMBL" id="MFN1217599.1"/>
    </source>
</evidence>
<gene>
    <name evidence="1" type="ORF">ACKW6Q_11575</name>
</gene>
<organism evidence="1 2">
    <name type="scientific">Chryseobacterium kwangjuense</name>
    <dbReference type="NCBI Taxonomy" id="267125"/>
    <lineage>
        <taxon>Bacteria</taxon>
        <taxon>Pseudomonadati</taxon>
        <taxon>Bacteroidota</taxon>
        <taxon>Flavobacteriia</taxon>
        <taxon>Flavobacteriales</taxon>
        <taxon>Weeksellaceae</taxon>
        <taxon>Chryseobacterium group</taxon>
        <taxon>Chryseobacterium</taxon>
    </lineage>
</organism>
<keyword evidence="2" id="KW-1185">Reference proteome</keyword>
<dbReference type="Proteomes" id="UP001634154">
    <property type="component" value="Unassembled WGS sequence"/>
</dbReference>
<evidence type="ECO:0000313" key="2">
    <source>
        <dbReference type="Proteomes" id="UP001634154"/>
    </source>
</evidence>
<dbReference type="EMBL" id="JBJXVJ010000002">
    <property type="protein sequence ID" value="MFN1217599.1"/>
    <property type="molecule type" value="Genomic_DNA"/>
</dbReference>
<accession>A0ABW9K523</accession>
<proteinExistence type="predicted"/>
<reference evidence="1 2" key="1">
    <citation type="submission" date="2024-12" db="EMBL/GenBank/DDBJ databases">
        <title>Draft genome sequence of Chryseobacterium kwangjuense AG447.</title>
        <authorList>
            <person name="Cheptsov V.S."/>
            <person name="Belov A."/>
            <person name="Zavarzina A.G."/>
        </authorList>
    </citation>
    <scope>NUCLEOTIDE SEQUENCE [LARGE SCALE GENOMIC DNA]</scope>
    <source>
        <strain evidence="1 2">AG447</strain>
    </source>
</reference>
<comment type="caution">
    <text evidence="1">The sequence shown here is derived from an EMBL/GenBank/DDBJ whole genome shotgun (WGS) entry which is preliminary data.</text>
</comment>
<name>A0ABW9K523_9FLAO</name>
<protein>
    <submittedName>
        <fullName evidence="1">Uncharacterized protein</fullName>
    </submittedName>
</protein>
<sequence length="433" mass="50414">MLLLSTYRLTKSELPIITDNYQILHFDEYPILFIGTNKYGNKLIGSLADDDEDNNVFSYFTVILDDETYNAFLNKQITYRDIILNSDEIYIVQKDINGNILSKCVTEKSLIPSEYIPLENSYMPEFSFQEGQLNFSFSLKGKLADLHKAIVEDINIITEKIYVFLQEGLEVINHLNLDPVIYSQPSSTGSYRLNFDIEFRNIHSNNLFNLNLNKVTSFVQEFLTYLNSINTLEELIHNKDTDTFKDLFKKLEDISLNNFKEKSSISRDFLNDQIYKSTYKLYNVSEYLKDANSFDRIEFGNRNVDGNFKTLGFIYDNKHYIRHHEVMNKYIAFPDETFIDSNPQDYRILVYRINKETGKGAARLYLDDSEKYQKINLIILNNHNDLANTIFTQSLDENKVVTVKGKATIIDGVYRKLVCDLTNPPLSLFDQNS</sequence>